<reference evidence="1" key="1">
    <citation type="submission" date="2021-02" db="EMBL/GenBank/DDBJ databases">
        <title>Draft genome sequence of Microbispora sp. RL4-1S isolated from rice leaves in Thailand.</title>
        <authorList>
            <person name="Muangham S."/>
            <person name="Duangmal K."/>
        </authorList>
    </citation>
    <scope>NUCLEOTIDE SEQUENCE</scope>
    <source>
        <strain evidence="1">RL4-1S</strain>
    </source>
</reference>
<evidence type="ECO:0000313" key="2">
    <source>
        <dbReference type="Proteomes" id="UP000674234"/>
    </source>
</evidence>
<keyword evidence="2" id="KW-1185">Reference proteome</keyword>
<comment type="caution">
    <text evidence="1">The sequence shown here is derived from an EMBL/GenBank/DDBJ whole genome shotgun (WGS) entry which is preliminary data.</text>
</comment>
<dbReference type="RefSeq" id="WP_210155740.1">
    <property type="nucleotide sequence ID" value="NZ_JAFCNB010000005.1"/>
</dbReference>
<dbReference type="InterPro" id="IPR044548">
    <property type="entry name" value="AF0060_NTP-PPase_MazG-like"/>
</dbReference>
<sequence>MTAAPPTVPVWPSLTALVDWLNTTNGSGAHETSMRLLKLVEEAGEVAAAYIGTVGQNPRKGRTHTYEDVAAELCDVALTALVALHSFTPDPQATFTAHLAGVAARVGVCSTIEETNPHA</sequence>
<accession>A0A940WF78</accession>
<gene>
    <name evidence="1" type="ORF">JOL79_11480</name>
</gene>
<evidence type="ECO:0000313" key="1">
    <source>
        <dbReference type="EMBL" id="MBP2704435.1"/>
    </source>
</evidence>
<dbReference type="SUPFAM" id="SSF101386">
    <property type="entry name" value="all-alpha NTP pyrophosphatases"/>
    <property type="match status" value="1"/>
</dbReference>
<dbReference type="Gene3D" id="1.10.287.1080">
    <property type="entry name" value="MazG-like"/>
    <property type="match status" value="1"/>
</dbReference>
<name>A0A940WF78_9ACTN</name>
<dbReference type="EMBL" id="JAFCNB010000005">
    <property type="protein sequence ID" value="MBP2704435.1"/>
    <property type="molecule type" value="Genomic_DNA"/>
</dbReference>
<dbReference type="CDD" id="cd11533">
    <property type="entry name" value="NTP-PPase_Af0060_like"/>
    <property type="match status" value="1"/>
</dbReference>
<dbReference type="Proteomes" id="UP000674234">
    <property type="component" value="Unassembled WGS sequence"/>
</dbReference>
<protein>
    <submittedName>
        <fullName evidence="1">MazG-like family protein</fullName>
    </submittedName>
</protein>
<proteinExistence type="predicted"/>
<dbReference type="AlphaFoldDB" id="A0A940WF78"/>
<organism evidence="1 2">
    <name type="scientific">Microbispora oryzae</name>
    <dbReference type="NCBI Taxonomy" id="2806554"/>
    <lineage>
        <taxon>Bacteria</taxon>
        <taxon>Bacillati</taxon>
        <taxon>Actinomycetota</taxon>
        <taxon>Actinomycetes</taxon>
        <taxon>Streptosporangiales</taxon>
        <taxon>Streptosporangiaceae</taxon>
        <taxon>Microbispora</taxon>
    </lineage>
</organism>